<comment type="subcellular location">
    <subcellularLocation>
        <location evidence="1">Nucleus</location>
        <location evidence="1">Nucleolus</location>
    </subcellularLocation>
</comment>
<evidence type="ECO:0000256" key="1">
    <source>
        <dbReference type="ARBA" id="ARBA00004604"/>
    </source>
</evidence>
<dbReference type="EMBL" id="KL367565">
    <property type="protein sequence ID" value="KFD63869.1"/>
    <property type="molecule type" value="Genomic_DNA"/>
</dbReference>
<dbReference type="PANTHER" id="PTHR12755:SF3">
    <property type="entry name" value="POLYNUCLEOTIDE 5'-HYDROXYL-KINASE NOL9"/>
    <property type="match status" value="1"/>
</dbReference>
<feature type="non-terminal residue" evidence="11">
    <location>
        <position position="1"/>
    </location>
</feature>
<dbReference type="InterPro" id="IPR057570">
    <property type="entry name" value="NOL9_C"/>
</dbReference>
<protein>
    <submittedName>
        <fullName evidence="11">Uncharacterized protein</fullName>
    </submittedName>
</protein>
<dbReference type="GO" id="GO:0005524">
    <property type="term" value="F:ATP binding"/>
    <property type="evidence" value="ECO:0007669"/>
    <property type="project" value="UniProtKB-KW"/>
</dbReference>
<organism evidence="11">
    <name type="scientific">Trichuris suis</name>
    <name type="common">pig whipworm</name>
    <dbReference type="NCBI Taxonomy" id="68888"/>
    <lineage>
        <taxon>Eukaryota</taxon>
        <taxon>Metazoa</taxon>
        <taxon>Ecdysozoa</taxon>
        <taxon>Nematoda</taxon>
        <taxon>Enoplea</taxon>
        <taxon>Dorylaimia</taxon>
        <taxon>Trichinellida</taxon>
        <taxon>Trichuridae</taxon>
        <taxon>Trichuris</taxon>
    </lineage>
</organism>
<dbReference type="GO" id="GO:0051731">
    <property type="term" value="F:polynucleotide 5'-hydroxyl-kinase activity"/>
    <property type="evidence" value="ECO:0007669"/>
    <property type="project" value="InterPro"/>
</dbReference>
<reference evidence="11" key="1">
    <citation type="journal article" date="2014" name="Nat. Genet.">
        <title>Genome and transcriptome of the porcine whipworm Trichuris suis.</title>
        <authorList>
            <person name="Jex A.R."/>
            <person name="Nejsum P."/>
            <person name="Schwarz E.M."/>
            <person name="Hu L."/>
            <person name="Young N.D."/>
            <person name="Hall R.S."/>
            <person name="Korhonen P.K."/>
            <person name="Liao S."/>
            <person name="Thamsborg S."/>
            <person name="Xia J."/>
            <person name="Xu P."/>
            <person name="Wang S."/>
            <person name="Scheerlinck J.P."/>
            <person name="Hofmann A."/>
            <person name="Sternberg P.W."/>
            <person name="Wang J."/>
            <person name="Gasser R.B."/>
        </authorList>
    </citation>
    <scope>NUCLEOTIDE SEQUENCE [LARGE SCALE GENOMIC DNA]</scope>
    <source>
        <strain evidence="11">DCEP-RM93F</strain>
    </source>
</reference>
<keyword evidence="8" id="KW-0539">Nucleus</keyword>
<dbReference type="InterPro" id="IPR032319">
    <property type="entry name" value="CLP1_P"/>
</dbReference>
<gene>
    <name evidence="11" type="ORF">M514_24017</name>
</gene>
<keyword evidence="3" id="KW-0698">rRNA processing</keyword>
<dbReference type="Gene3D" id="3.40.50.300">
    <property type="entry name" value="P-loop containing nucleotide triphosphate hydrolases"/>
    <property type="match status" value="1"/>
</dbReference>
<dbReference type="AlphaFoldDB" id="A0A085N323"/>
<evidence type="ECO:0000259" key="10">
    <source>
        <dbReference type="Pfam" id="PF25467"/>
    </source>
</evidence>
<keyword evidence="7" id="KW-0067">ATP-binding</keyword>
<evidence type="ECO:0000313" key="11">
    <source>
        <dbReference type="EMBL" id="KFD63869.1"/>
    </source>
</evidence>
<evidence type="ECO:0000256" key="7">
    <source>
        <dbReference type="ARBA" id="ARBA00022840"/>
    </source>
</evidence>
<evidence type="ECO:0000256" key="4">
    <source>
        <dbReference type="ARBA" id="ARBA00022679"/>
    </source>
</evidence>
<dbReference type="SUPFAM" id="SSF52540">
    <property type="entry name" value="P-loop containing nucleoside triphosphate hydrolases"/>
    <property type="match status" value="1"/>
</dbReference>
<comment type="similarity">
    <text evidence="2">Belongs to the Clp1 family. NOL9/GRC3 subfamily.</text>
</comment>
<evidence type="ECO:0000256" key="5">
    <source>
        <dbReference type="ARBA" id="ARBA00022741"/>
    </source>
</evidence>
<dbReference type="InterPro" id="IPR027417">
    <property type="entry name" value="P-loop_NTPase"/>
</dbReference>
<dbReference type="Pfam" id="PF25467">
    <property type="entry name" value="NOL9_C"/>
    <property type="match status" value="1"/>
</dbReference>
<dbReference type="GO" id="GO:0005730">
    <property type="term" value="C:nucleolus"/>
    <property type="evidence" value="ECO:0007669"/>
    <property type="project" value="UniProtKB-SubCell"/>
</dbReference>
<keyword evidence="5" id="KW-0547">Nucleotide-binding</keyword>
<evidence type="ECO:0000259" key="9">
    <source>
        <dbReference type="Pfam" id="PF16575"/>
    </source>
</evidence>
<dbReference type="GO" id="GO:0000448">
    <property type="term" value="P:cleavage in ITS2 between 5.8S rRNA and LSU-rRNA of tricistronic rRNA transcript (SSU-rRNA, 5.8S rRNA, LSU-rRNA)"/>
    <property type="evidence" value="ECO:0007669"/>
    <property type="project" value="TreeGrafter"/>
</dbReference>
<feature type="domain" description="NOL9 C-terminal" evidence="10">
    <location>
        <begin position="484"/>
        <end position="594"/>
    </location>
</feature>
<keyword evidence="4" id="KW-0808">Transferase</keyword>
<evidence type="ECO:0000256" key="3">
    <source>
        <dbReference type="ARBA" id="ARBA00022552"/>
    </source>
</evidence>
<name>A0A085N323_9BILA</name>
<evidence type="ECO:0000256" key="6">
    <source>
        <dbReference type="ARBA" id="ARBA00022777"/>
    </source>
</evidence>
<keyword evidence="6" id="KW-0418">Kinase</keyword>
<accession>A0A085N323</accession>
<dbReference type="InterPro" id="IPR045116">
    <property type="entry name" value="Clp1/Grc3"/>
</dbReference>
<evidence type="ECO:0000256" key="8">
    <source>
        <dbReference type="ARBA" id="ARBA00023242"/>
    </source>
</evidence>
<feature type="non-terminal residue" evidence="11">
    <location>
        <position position="864"/>
    </location>
</feature>
<dbReference type="Proteomes" id="UP000030758">
    <property type="component" value="Unassembled WGS sequence"/>
</dbReference>
<dbReference type="Pfam" id="PF16575">
    <property type="entry name" value="CLP1_P"/>
    <property type="match status" value="1"/>
</dbReference>
<sequence length="864" mass="97285">TRAVCRVKRKGAFYKSHNTPFTYTKGSNAVKCTLVIRVAAEWCVYYCDVSALIPWSDSGIRCFWDSCFPKISRLSEFLEDTSQVKVTVRKSVELERKPTFSTNILGLRLLIIPSQKNLVFIGSLQFRVLLGECSIFGFKALPSKEEKWIHACSYRCGSALMYFETGSIPIRSCDVEDVLSQFGIRDSASQVTALSFHVGAVLLVRPAVAKELPFEQSEVVEMFYGSEEVLKNGTPIVPSAVIPNTKCEDLLFYPSSDMKLVSSSILQECVQLGLQKLFVVLACGAAGVGKSTLLRFIVNGLLSIGVEPFLMDLDTGQSEFCLPGCLAVKKMRFPLIGPPFGRFMNDPDLCYFFGEASPAGRPQVYLQLISELFRQYTDKISSGILLVNTNGYVVGLGAEILMEIVKVLKPDRVLVLSNVIECRDDDNPTELRKLLEPLVNVKLLRTSHCKLGTKGTLNNARLRDVQIASYMFRDSSCLKQLYSKKPFVVSWNKLYVADTSQKIQREFLMYGLNGCLVALCHVPANIAQGSAPRFYFGDRSWPMVLPSNCTPCFIGFALVRSIDVSRKCFYLVSPLSLLEIQNANCILFGDVQIPRDLYVAQTSFLGPSSIPKVEVKRPARFPIPLGRLKEQMWRINTFRSRNFRITEAAIVQRKIRRIKAHQSVEKGAITNGTPSMVGRCRGFVAYLKEVVPDVLAVHCVLRRQHVVAKCLSAHLNSSLQYVMQAVNRIKFSDGLFRQLCDENDEFNRLLIHTEARWLSKGTCLTLFYELFSSVVQFFEEHDYSLCENSRKSKMDIACFKFNEMNEHLQSNELSLIKTKAVISAVLSKLTLFKRNFARGEFCQFSMLGKVGKEVKILDDDAHIY</sequence>
<evidence type="ECO:0000256" key="2">
    <source>
        <dbReference type="ARBA" id="ARBA00011003"/>
    </source>
</evidence>
<proteinExistence type="inferred from homology"/>
<feature type="domain" description="Clp1 P-loop" evidence="9">
    <location>
        <begin position="284"/>
        <end position="431"/>
    </location>
</feature>
<dbReference type="PANTHER" id="PTHR12755">
    <property type="entry name" value="CLEAVAGE/POLYADENYLATION FACTOR IA SUBUNIT CLP1P"/>
    <property type="match status" value="1"/>
</dbReference>